<keyword evidence="2" id="KW-0808">Transferase</keyword>
<dbReference type="PANTHER" id="PTHR12526">
    <property type="entry name" value="GLYCOSYLTRANSFERASE"/>
    <property type="match status" value="1"/>
</dbReference>
<dbReference type="SUPFAM" id="SSF53756">
    <property type="entry name" value="UDP-Glycosyltransferase/glycogen phosphorylase"/>
    <property type="match status" value="1"/>
</dbReference>
<evidence type="ECO:0000259" key="1">
    <source>
        <dbReference type="Pfam" id="PF13439"/>
    </source>
</evidence>
<protein>
    <submittedName>
        <fullName evidence="2">UDP-glucose:(Heptosyl)LPS alpha-1,3-glucosyltransferase</fullName>
        <ecNumber evidence="2">2.4.1.-</ecNumber>
    </submittedName>
</protein>
<dbReference type="RefSeq" id="WP_232726370.1">
    <property type="nucleotide sequence ID" value="NZ_CP018800.1"/>
</dbReference>
<dbReference type="CDD" id="cd03801">
    <property type="entry name" value="GT4_PimA-like"/>
    <property type="match status" value="1"/>
</dbReference>
<accession>A0A2K8L859</accession>
<dbReference type="Proteomes" id="UP000231637">
    <property type="component" value="Chromosome"/>
</dbReference>
<organism evidence="2 3">
    <name type="scientific">Mariprofundus ferrinatatus</name>
    <dbReference type="NCBI Taxonomy" id="1921087"/>
    <lineage>
        <taxon>Bacteria</taxon>
        <taxon>Pseudomonadati</taxon>
        <taxon>Pseudomonadota</taxon>
        <taxon>Candidatius Mariprofundia</taxon>
        <taxon>Mariprofundales</taxon>
        <taxon>Mariprofundaceae</taxon>
        <taxon>Mariprofundus</taxon>
    </lineage>
</organism>
<keyword evidence="2" id="KW-0328">Glycosyltransferase</keyword>
<feature type="domain" description="Glycosyltransferase subfamily 4-like N-terminal" evidence="1">
    <location>
        <begin position="13"/>
        <end position="157"/>
    </location>
</feature>
<dbReference type="AlphaFoldDB" id="A0A2K8L859"/>
<dbReference type="InterPro" id="IPR028098">
    <property type="entry name" value="Glyco_trans_4-like_N"/>
</dbReference>
<gene>
    <name evidence="2" type="ORF">Ga0123462_1187</name>
</gene>
<proteinExistence type="predicted"/>
<evidence type="ECO:0000313" key="3">
    <source>
        <dbReference type="Proteomes" id="UP000231637"/>
    </source>
</evidence>
<dbReference type="KEGG" id="mfn:Ga0123462_1187"/>
<name>A0A2K8L859_9PROT</name>
<keyword evidence="3" id="KW-1185">Reference proteome</keyword>
<evidence type="ECO:0000313" key="2">
    <source>
        <dbReference type="EMBL" id="ATX82051.1"/>
    </source>
</evidence>
<dbReference type="Pfam" id="PF13439">
    <property type="entry name" value="Glyco_transf_4"/>
    <property type="match status" value="1"/>
</dbReference>
<dbReference type="EC" id="2.4.1.-" evidence="2"/>
<dbReference type="Pfam" id="PF13692">
    <property type="entry name" value="Glyco_trans_1_4"/>
    <property type="match status" value="1"/>
</dbReference>
<dbReference type="GO" id="GO:0016757">
    <property type="term" value="F:glycosyltransferase activity"/>
    <property type="evidence" value="ECO:0007669"/>
    <property type="project" value="UniProtKB-KW"/>
</dbReference>
<reference evidence="2 3" key="1">
    <citation type="submission" date="2016-12" db="EMBL/GenBank/DDBJ databases">
        <title>Isolation and genomic insights into novel planktonic Zetaproteobacteria from stratified waters of the Chesapeake Bay.</title>
        <authorList>
            <person name="McAllister S.M."/>
            <person name="Kato S."/>
            <person name="Chan C.S."/>
            <person name="Chiu B.K."/>
            <person name="Field E.K."/>
        </authorList>
    </citation>
    <scope>NUCLEOTIDE SEQUENCE [LARGE SCALE GENOMIC DNA]</scope>
    <source>
        <strain evidence="2 3">CP-8</strain>
    </source>
</reference>
<sequence>MKVLHIVRQYGPVGGMERYVWEVSRAQAELGMEVNVLCEEVHGNGHENINVFQLGKGLRKPRWLAALLFSRRVTRWIRKHPQKGTIIHSHETTAVHHITTFHGPPFARIRQYPWWKRVSLRVYANLWLEQRELCGDQVQKVVPNSALIAKELLAAYPSIKARLTDPVIPGVGKCIERPDRIIPPTGGVIGFIGKEWQRKGLDRAIAIVEKLRQSRPECELWVAGPAPDDVAHLFKTWDGGYRLLGLTDSREIMPQLDLLIHPARREPFGMVITEALAANVPAVVSRQCGAASEIGNKQGMVLDESENRSKWVEACNELLNRSEPPPPYQHSWREVALEYANLYRLINTENQDIRAYSS</sequence>
<dbReference type="Gene3D" id="3.40.50.2000">
    <property type="entry name" value="Glycogen Phosphorylase B"/>
    <property type="match status" value="2"/>
</dbReference>
<dbReference type="EMBL" id="CP018800">
    <property type="protein sequence ID" value="ATX82051.1"/>
    <property type="molecule type" value="Genomic_DNA"/>
</dbReference>